<sequence>MGHKFSLASISVNHTASASQSLPWEGLSHPNLLLNLMYFILASSCTLESSSG</sequence>
<organism evidence="1 2">
    <name type="scientific">Entomophthora muscae</name>
    <dbReference type="NCBI Taxonomy" id="34485"/>
    <lineage>
        <taxon>Eukaryota</taxon>
        <taxon>Fungi</taxon>
        <taxon>Fungi incertae sedis</taxon>
        <taxon>Zoopagomycota</taxon>
        <taxon>Entomophthoromycotina</taxon>
        <taxon>Entomophthoromycetes</taxon>
        <taxon>Entomophthorales</taxon>
        <taxon>Entomophthoraceae</taxon>
        <taxon>Entomophthora</taxon>
    </lineage>
</organism>
<gene>
    <name evidence="1" type="ORF">DSO57_1002830</name>
</gene>
<feature type="non-terminal residue" evidence="1">
    <location>
        <position position="52"/>
    </location>
</feature>
<dbReference type="Proteomes" id="UP001165960">
    <property type="component" value="Unassembled WGS sequence"/>
</dbReference>
<dbReference type="EMBL" id="QTSX02006396">
    <property type="protein sequence ID" value="KAJ9055535.1"/>
    <property type="molecule type" value="Genomic_DNA"/>
</dbReference>
<accession>A0ACC2RZQ4</accession>
<keyword evidence="2" id="KW-1185">Reference proteome</keyword>
<name>A0ACC2RZQ4_9FUNG</name>
<reference evidence="1" key="1">
    <citation type="submission" date="2022-04" db="EMBL/GenBank/DDBJ databases">
        <title>Genome of the entomopathogenic fungus Entomophthora muscae.</title>
        <authorList>
            <person name="Elya C."/>
            <person name="Lovett B.R."/>
            <person name="Lee E."/>
            <person name="Macias A.M."/>
            <person name="Hajek A.E."/>
            <person name="De Bivort B.L."/>
            <person name="Kasson M.T."/>
            <person name="De Fine Licht H.H."/>
            <person name="Stajich J.E."/>
        </authorList>
    </citation>
    <scope>NUCLEOTIDE SEQUENCE</scope>
    <source>
        <strain evidence="1">Berkeley</strain>
    </source>
</reference>
<protein>
    <submittedName>
        <fullName evidence="1">Uncharacterized protein</fullName>
    </submittedName>
</protein>
<proteinExistence type="predicted"/>
<comment type="caution">
    <text evidence="1">The sequence shown here is derived from an EMBL/GenBank/DDBJ whole genome shotgun (WGS) entry which is preliminary data.</text>
</comment>
<evidence type="ECO:0000313" key="1">
    <source>
        <dbReference type="EMBL" id="KAJ9055535.1"/>
    </source>
</evidence>
<evidence type="ECO:0000313" key="2">
    <source>
        <dbReference type="Proteomes" id="UP001165960"/>
    </source>
</evidence>